<reference evidence="5" key="2">
    <citation type="submission" date="2021-04" db="EMBL/GenBank/DDBJ databases">
        <title>Genome-wide patterns of bracovirus chromosomal integration into multiple host tissues during parasitism.</title>
        <authorList>
            <person name="Chebbi M.A.C."/>
        </authorList>
    </citation>
    <scope>NUCLEOTIDE SEQUENCE</scope>
    <source>
        <tissue evidence="5">Whole body</tissue>
    </source>
</reference>
<organism evidence="5 6">
    <name type="scientific">Cotesia typhae</name>
    <dbReference type="NCBI Taxonomy" id="2053667"/>
    <lineage>
        <taxon>Eukaryota</taxon>
        <taxon>Metazoa</taxon>
        <taxon>Ecdysozoa</taxon>
        <taxon>Arthropoda</taxon>
        <taxon>Hexapoda</taxon>
        <taxon>Insecta</taxon>
        <taxon>Pterygota</taxon>
        <taxon>Neoptera</taxon>
        <taxon>Endopterygota</taxon>
        <taxon>Hymenoptera</taxon>
        <taxon>Apocrita</taxon>
        <taxon>Ichneumonoidea</taxon>
        <taxon>Braconidae</taxon>
        <taxon>Microgastrinae</taxon>
        <taxon>Cotesia</taxon>
    </lineage>
</organism>
<accession>A0A8J5RAH2</accession>
<dbReference type="PANTHER" id="PTHR46685">
    <property type="entry name" value="28S RIBOSOMAL PROTEIN S15, MITOCHONDRIAL"/>
    <property type="match status" value="1"/>
</dbReference>
<proteinExistence type="inferred from homology"/>
<evidence type="ECO:0008006" key="7">
    <source>
        <dbReference type="Google" id="ProtNLM"/>
    </source>
</evidence>
<dbReference type="GO" id="GO:0003723">
    <property type="term" value="F:RNA binding"/>
    <property type="evidence" value="ECO:0007669"/>
    <property type="project" value="TreeGrafter"/>
</dbReference>
<evidence type="ECO:0000256" key="2">
    <source>
        <dbReference type="ARBA" id="ARBA00022980"/>
    </source>
</evidence>
<evidence type="ECO:0000256" key="1">
    <source>
        <dbReference type="ARBA" id="ARBA00008434"/>
    </source>
</evidence>
<dbReference type="PANTHER" id="PTHR46685:SF1">
    <property type="entry name" value="SMALL RIBOSOMAL SUBUNIT PROTEIN US15M"/>
    <property type="match status" value="1"/>
</dbReference>
<dbReference type="AlphaFoldDB" id="A0A8J5RAH2"/>
<name>A0A8J5RAH2_9HYME</name>
<dbReference type="InterPro" id="IPR000589">
    <property type="entry name" value="Ribosomal_uS15"/>
</dbReference>
<protein>
    <recommendedName>
        <fullName evidence="7">28S ribosomal protein S15, mitochondrial</fullName>
    </recommendedName>
</protein>
<evidence type="ECO:0000313" key="6">
    <source>
        <dbReference type="Proteomes" id="UP000729913"/>
    </source>
</evidence>
<evidence type="ECO:0000313" key="5">
    <source>
        <dbReference type="EMBL" id="KAG8041954.1"/>
    </source>
</evidence>
<dbReference type="Pfam" id="PF00312">
    <property type="entry name" value="Ribosomal_S15"/>
    <property type="match status" value="1"/>
</dbReference>
<dbReference type="InterPro" id="IPR052137">
    <property type="entry name" value="uS15_ribosomal"/>
</dbReference>
<gene>
    <name evidence="5" type="ORF">G9C98_007258</name>
</gene>
<comment type="similarity">
    <text evidence="1 4">Belongs to the universal ribosomal protein uS15 family.</text>
</comment>
<dbReference type="GO" id="GO:0003735">
    <property type="term" value="F:structural constituent of ribosome"/>
    <property type="evidence" value="ECO:0007669"/>
    <property type="project" value="InterPro"/>
</dbReference>
<keyword evidence="2 4" id="KW-0689">Ribosomal protein</keyword>
<dbReference type="GO" id="GO:0032543">
    <property type="term" value="P:mitochondrial translation"/>
    <property type="evidence" value="ECO:0007669"/>
    <property type="project" value="TreeGrafter"/>
</dbReference>
<dbReference type="EMBL" id="JAAOIC020000006">
    <property type="protein sequence ID" value="KAG8041954.1"/>
    <property type="molecule type" value="Genomic_DNA"/>
</dbReference>
<evidence type="ECO:0000256" key="3">
    <source>
        <dbReference type="ARBA" id="ARBA00023274"/>
    </source>
</evidence>
<sequence>MSILLNTIRPVNNLIKHVPIKIVPARLVITFKTDLKIEWTRPAKVPCFHPSKSCDMGLERTAKSDELYRWYNQSKELQDADEIVKRLCTLEFMPKKMTEDVNRERTIALVKRHELDRGSPETEIAAMTSEILYLQEYMVERPLDKKTKVFLKELIEKRRKLLGRLRKWDYRRFEWVLEKMNLKFKPHPPEYHRVERKASIRKLTAIHCDKIVSSKLEKYREELNAQKKIFFKEKADKLAFIRAEEIACGQPPSVTEEEIAEAREQAKQYQ</sequence>
<dbReference type="Proteomes" id="UP000729913">
    <property type="component" value="Unassembled WGS sequence"/>
</dbReference>
<comment type="caution">
    <text evidence="5">The sequence shown here is derived from an EMBL/GenBank/DDBJ whole genome shotgun (WGS) entry which is preliminary data.</text>
</comment>
<dbReference type="SMART" id="SM01387">
    <property type="entry name" value="Ribosomal_S15"/>
    <property type="match status" value="1"/>
</dbReference>
<reference evidence="5" key="1">
    <citation type="submission" date="2020-03" db="EMBL/GenBank/DDBJ databases">
        <authorList>
            <person name="Chebbi M.A."/>
            <person name="Drezen J.M."/>
        </authorList>
    </citation>
    <scope>NUCLEOTIDE SEQUENCE</scope>
    <source>
        <tissue evidence="5">Whole body</tissue>
    </source>
</reference>
<keyword evidence="6" id="KW-1185">Reference proteome</keyword>
<keyword evidence="3 4" id="KW-0687">Ribonucleoprotein</keyword>
<dbReference type="GO" id="GO:0005763">
    <property type="term" value="C:mitochondrial small ribosomal subunit"/>
    <property type="evidence" value="ECO:0007669"/>
    <property type="project" value="TreeGrafter"/>
</dbReference>
<evidence type="ECO:0000256" key="4">
    <source>
        <dbReference type="RuleBase" id="RU003919"/>
    </source>
</evidence>
<dbReference type="OrthoDB" id="441444at2759"/>